<dbReference type="PANTHER" id="PTHR43155">
    <property type="entry name" value="CYCLIC DI-GMP PHOSPHODIESTERASE PA4108-RELATED"/>
    <property type="match status" value="1"/>
</dbReference>
<gene>
    <name evidence="2" type="ORF">SAMN02745123_01047</name>
</gene>
<dbReference type="SMART" id="SM00065">
    <property type="entry name" value="GAF"/>
    <property type="match status" value="1"/>
</dbReference>
<dbReference type="InterPro" id="IPR006675">
    <property type="entry name" value="HDIG_dom"/>
</dbReference>
<feature type="domain" description="HD-GYP" evidence="1">
    <location>
        <begin position="196"/>
        <end position="384"/>
    </location>
</feature>
<dbReference type="InterPro" id="IPR003607">
    <property type="entry name" value="HD/PDEase_dom"/>
</dbReference>
<evidence type="ECO:0000313" key="2">
    <source>
        <dbReference type="EMBL" id="SHK19503.1"/>
    </source>
</evidence>
<protein>
    <submittedName>
        <fullName evidence="2">HDIG domain-containing protein</fullName>
    </submittedName>
</protein>
<dbReference type="Pfam" id="PF01590">
    <property type="entry name" value="GAF"/>
    <property type="match status" value="1"/>
</dbReference>
<reference evidence="3" key="1">
    <citation type="submission" date="2016-11" db="EMBL/GenBank/DDBJ databases">
        <authorList>
            <person name="Varghese N."/>
            <person name="Submissions S."/>
        </authorList>
    </citation>
    <scope>NUCLEOTIDE SEQUENCE [LARGE SCALE GENOMIC DNA]</scope>
    <source>
        <strain evidence="3">DSM 10349</strain>
    </source>
</reference>
<dbReference type="Gene3D" id="1.10.3210.10">
    <property type="entry name" value="Hypothetical protein af1432"/>
    <property type="match status" value="1"/>
</dbReference>
<dbReference type="InterPro" id="IPR003018">
    <property type="entry name" value="GAF"/>
</dbReference>
<accession>A0A1M6QHG2</accession>
<dbReference type="SMART" id="SM00471">
    <property type="entry name" value="HDc"/>
    <property type="match status" value="1"/>
</dbReference>
<dbReference type="Proteomes" id="UP000183997">
    <property type="component" value="Unassembled WGS sequence"/>
</dbReference>
<dbReference type="InterPro" id="IPR029016">
    <property type="entry name" value="GAF-like_dom_sf"/>
</dbReference>
<organism evidence="2 3">
    <name type="scientific">Desulforamulus aeronauticus DSM 10349</name>
    <dbReference type="NCBI Taxonomy" id="1121421"/>
    <lineage>
        <taxon>Bacteria</taxon>
        <taxon>Bacillati</taxon>
        <taxon>Bacillota</taxon>
        <taxon>Clostridia</taxon>
        <taxon>Eubacteriales</taxon>
        <taxon>Peptococcaceae</taxon>
        <taxon>Desulforamulus</taxon>
    </lineage>
</organism>
<proteinExistence type="predicted"/>
<evidence type="ECO:0000259" key="1">
    <source>
        <dbReference type="PROSITE" id="PS51832"/>
    </source>
</evidence>
<dbReference type="InterPro" id="IPR037522">
    <property type="entry name" value="HD_GYP_dom"/>
</dbReference>
<sequence length="384" mass="42640">MANIYTKHLRWENILVDVYEKQAENRDQFTSEEVETLIEVGALLSSDLRVEELVEILMEQAALLVGAETGLLWLAGEQRQMTPMASYGLDGDAVGLLLKQFASNIDSVTVRGKPIVVTTGSREGSGLLENVGYALNYTVSSMVLLPLVSKGSRLGCLQLINKPDGSQFGNRDLRLCATFASQVAVIIDNRILFDKQEKLMISLIRALSSALDARDPYTKGHSERVSQLALLIAEKIEMEQEQQELLQQAALLHDVGKIGIRDSVLLDTGPLDEEKWQIMKSHPVIGAQIIQQIQPKSVMEKIYDGVMYHQEKYDGSGYPCGLRGKEIPLVARIIAIADAFDAITSDRPYRKGKSPREALEEIRKCAGKHFDPQLAEVFLAIMSR</sequence>
<dbReference type="SUPFAM" id="SSF109604">
    <property type="entry name" value="HD-domain/PDEase-like"/>
    <property type="match status" value="1"/>
</dbReference>
<evidence type="ECO:0000313" key="3">
    <source>
        <dbReference type="Proteomes" id="UP000183997"/>
    </source>
</evidence>
<dbReference type="RefSeq" id="WP_084082313.1">
    <property type="nucleotide sequence ID" value="NZ_FRAR01000008.1"/>
</dbReference>
<dbReference type="OrthoDB" id="9798833at2"/>
<dbReference type="PROSITE" id="PS51832">
    <property type="entry name" value="HD_GYP"/>
    <property type="match status" value="1"/>
</dbReference>
<dbReference type="CDD" id="cd00077">
    <property type="entry name" value="HDc"/>
    <property type="match status" value="1"/>
</dbReference>
<dbReference type="Pfam" id="PF13487">
    <property type="entry name" value="HD_5"/>
    <property type="match status" value="1"/>
</dbReference>
<dbReference type="Gene3D" id="3.30.450.40">
    <property type="match status" value="1"/>
</dbReference>
<name>A0A1M6QHG2_9FIRM</name>
<keyword evidence="3" id="KW-1185">Reference proteome</keyword>
<dbReference type="PANTHER" id="PTHR43155:SF2">
    <property type="entry name" value="CYCLIC DI-GMP PHOSPHODIESTERASE PA4108"/>
    <property type="match status" value="1"/>
</dbReference>
<dbReference type="NCBIfam" id="TIGR00277">
    <property type="entry name" value="HDIG"/>
    <property type="match status" value="1"/>
</dbReference>
<dbReference type="SUPFAM" id="SSF55781">
    <property type="entry name" value="GAF domain-like"/>
    <property type="match status" value="1"/>
</dbReference>
<dbReference type="STRING" id="1121421.SAMN02745123_01047"/>
<dbReference type="AlphaFoldDB" id="A0A1M6QHG2"/>
<dbReference type="EMBL" id="FRAR01000008">
    <property type="protein sequence ID" value="SHK19503.1"/>
    <property type="molecule type" value="Genomic_DNA"/>
</dbReference>